<reference evidence="2" key="1">
    <citation type="journal article" date="2010" name="Science">
        <title>Signatures of adaptation to obligate biotrophy in the Hyaloperonospora arabidopsidis genome.</title>
        <authorList>
            <person name="Baxter L."/>
            <person name="Tripathy S."/>
            <person name="Ishaque N."/>
            <person name="Boot N."/>
            <person name="Cabral A."/>
            <person name="Kemen E."/>
            <person name="Thines M."/>
            <person name="Ah-Fong A."/>
            <person name="Anderson R."/>
            <person name="Badejoko W."/>
            <person name="Bittner-Eddy P."/>
            <person name="Boore J.L."/>
            <person name="Chibucos M.C."/>
            <person name="Coates M."/>
            <person name="Dehal P."/>
            <person name="Delehaunty K."/>
            <person name="Dong S."/>
            <person name="Downton P."/>
            <person name="Dumas B."/>
            <person name="Fabro G."/>
            <person name="Fronick C."/>
            <person name="Fuerstenberg S.I."/>
            <person name="Fulton L."/>
            <person name="Gaulin E."/>
            <person name="Govers F."/>
            <person name="Hughes L."/>
            <person name="Humphray S."/>
            <person name="Jiang R.H."/>
            <person name="Judelson H."/>
            <person name="Kamoun S."/>
            <person name="Kyung K."/>
            <person name="Meijer H."/>
            <person name="Minx P."/>
            <person name="Morris P."/>
            <person name="Nelson J."/>
            <person name="Phuntumart V."/>
            <person name="Qutob D."/>
            <person name="Rehmany A."/>
            <person name="Rougon-Cardoso A."/>
            <person name="Ryden P."/>
            <person name="Torto-Alalibo T."/>
            <person name="Studholme D."/>
            <person name="Wang Y."/>
            <person name="Win J."/>
            <person name="Wood J."/>
            <person name="Clifton S.W."/>
            <person name="Rogers J."/>
            <person name="Van den Ackerveken G."/>
            <person name="Jones J.D."/>
            <person name="McDowell J.M."/>
            <person name="Beynon J."/>
            <person name="Tyler B.M."/>
        </authorList>
    </citation>
    <scope>NUCLEOTIDE SEQUENCE [LARGE SCALE GENOMIC DNA]</scope>
    <source>
        <strain evidence="2">Emoy2</strain>
    </source>
</reference>
<dbReference type="VEuPathDB" id="FungiDB:HpaG809920"/>
<sequence length="57" mass="6232">MTTTYWVLWGPASPGPPTIRCRGFMLLREAELSGTGVPGWHQGGTPSSKFTIYSMCI</sequence>
<protein>
    <submittedName>
        <fullName evidence="1">Uncharacterized protein</fullName>
    </submittedName>
</protein>
<dbReference type="Proteomes" id="UP000011713">
    <property type="component" value="Unassembled WGS sequence"/>
</dbReference>
<name>M4BTY3_HYAAE</name>
<keyword evidence="2" id="KW-1185">Reference proteome</keyword>
<accession>M4BTY3</accession>
<dbReference type="EMBL" id="JH597888">
    <property type="status" value="NOT_ANNOTATED_CDS"/>
    <property type="molecule type" value="Genomic_DNA"/>
</dbReference>
<dbReference type="HOGENOM" id="CLU_3000493_0_0_1"/>
<evidence type="ECO:0000313" key="2">
    <source>
        <dbReference type="Proteomes" id="UP000011713"/>
    </source>
</evidence>
<proteinExistence type="predicted"/>
<organism evidence="1 2">
    <name type="scientific">Hyaloperonospora arabidopsidis (strain Emoy2)</name>
    <name type="common">Downy mildew agent</name>
    <name type="synonym">Peronospora arabidopsidis</name>
    <dbReference type="NCBI Taxonomy" id="559515"/>
    <lineage>
        <taxon>Eukaryota</taxon>
        <taxon>Sar</taxon>
        <taxon>Stramenopiles</taxon>
        <taxon>Oomycota</taxon>
        <taxon>Peronosporomycetes</taxon>
        <taxon>Peronosporales</taxon>
        <taxon>Peronosporaceae</taxon>
        <taxon>Hyaloperonospora</taxon>
    </lineage>
</organism>
<reference evidence="1" key="2">
    <citation type="submission" date="2015-06" db="UniProtKB">
        <authorList>
            <consortium name="EnsemblProtists"/>
        </authorList>
    </citation>
    <scope>IDENTIFICATION</scope>
    <source>
        <strain evidence="1">Emoy2</strain>
    </source>
</reference>
<evidence type="ECO:0000313" key="1">
    <source>
        <dbReference type="EnsemblProtists" id="HpaP809920"/>
    </source>
</evidence>
<dbReference type="EnsemblProtists" id="HpaT809920">
    <property type="protein sequence ID" value="HpaP809920"/>
    <property type="gene ID" value="HpaG809920"/>
</dbReference>
<dbReference type="InParanoid" id="M4BTY3"/>
<dbReference type="AlphaFoldDB" id="M4BTY3"/>